<dbReference type="PANTHER" id="PTHR30305:SF1">
    <property type="entry name" value="HPR KINASE_PHOSPHORYLASE"/>
    <property type="match status" value="1"/>
</dbReference>
<dbReference type="CDD" id="cd01918">
    <property type="entry name" value="HprK_C"/>
    <property type="match status" value="1"/>
</dbReference>
<name>F4LKJ1_TREBD</name>
<accession>F4LKJ1</accession>
<dbReference type="Pfam" id="PF02603">
    <property type="entry name" value="Hpr_kinase_N"/>
    <property type="match status" value="1"/>
</dbReference>
<evidence type="ECO:0000259" key="15">
    <source>
        <dbReference type="Pfam" id="PF02603"/>
    </source>
</evidence>
<keyword evidence="11 14" id="KW-0460">Magnesium</keyword>
<feature type="binding site" evidence="14">
    <location>
        <position position="264"/>
    </location>
    <ligand>
        <name>Mg(2+)</name>
        <dbReference type="ChEBI" id="CHEBI:18420"/>
    </ligand>
</feature>
<feature type="binding site" evidence="14">
    <location>
        <position position="221"/>
    </location>
    <ligand>
        <name>Mg(2+)</name>
        <dbReference type="ChEBI" id="CHEBI:18420"/>
    </ligand>
</feature>
<dbReference type="EC" id="2.7.11.-" evidence="14"/>
<organism evidence="17 18">
    <name type="scientific">Treponema brennaborense (strain DSM 12168 / CIP 105900 / DD5/3)</name>
    <dbReference type="NCBI Taxonomy" id="906968"/>
    <lineage>
        <taxon>Bacteria</taxon>
        <taxon>Pseudomonadati</taxon>
        <taxon>Spirochaetota</taxon>
        <taxon>Spirochaetia</taxon>
        <taxon>Spirochaetales</taxon>
        <taxon>Treponemataceae</taxon>
        <taxon>Treponema</taxon>
    </lineage>
</organism>
<keyword evidence="10 14" id="KW-0067">ATP-binding</keyword>
<dbReference type="SUPFAM" id="SSF75138">
    <property type="entry name" value="HprK N-terminal domain-like"/>
    <property type="match status" value="1"/>
</dbReference>
<evidence type="ECO:0000313" key="18">
    <source>
        <dbReference type="Proteomes" id="UP000006546"/>
    </source>
</evidence>
<dbReference type="Proteomes" id="UP000006546">
    <property type="component" value="Chromosome"/>
</dbReference>
<evidence type="ECO:0000259" key="16">
    <source>
        <dbReference type="Pfam" id="PF07475"/>
    </source>
</evidence>
<dbReference type="eggNOG" id="COG1493">
    <property type="taxonomic scope" value="Bacteria"/>
</dbReference>
<comment type="domain">
    <text evidence="14">The Walker A ATP-binding motif also binds Pi and PPi.</text>
</comment>
<dbReference type="Gene3D" id="3.40.1390.20">
    <property type="entry name" value="HprK N-terminal domain-like"/>
    <property type="match status" value="1"/>
</dbReference>
<feature type="active site" description="Proton acceptor; for phosphorylation activity. Proton donor; for dephosphorylation activity" evidence="14">
    <location>
        <position position="238"/>
    </location>
</feature>
<feature type="domain" description="HPr kinase/phosphorylase C-terminal" evidence="16">
    <location>
        <begin position="192"/>
        <end position="360"/>
    </location>
</feature>
<dbReference type="GO" id="GO:0004712">
    <property type="term" value="F:protein serine/threonine/tyrosine kinase activity"/>
    <property type="evidence" value="ECO:0007669"/>
    <property type="project" value="UniProtKB-UniRule"/>
</dbReference>
<dbReference type="InterPro" id="IPR027417">
    <property type="entry name" value="P-loop_NTPase"/>
</dbReference>
<comment type="similarity">
    <text evidence="3 14">Belongs to the HPrK/P family.</text>
</comment>
<sequence>MQLDRCSAVSAVRFYIRLRSGFDAFRPCCVQALLRSGLDLAKNPPSVYSMPIMADKSFTVLDLLDLDLKAHNSLNLHCISGRKGLVRGITVPDLNRPGLALSGFYDSFAYKRVQLFGRGEVSYLMKLVSENNFDGIRQLFSYEIPCCVFTHDLEPPAAFTAISEESGCAVLQTNLESTEFSTRLLRVFSDIFASKKTIHGVLVEVYGVGIILTGDSGVGKSETALELIERGHRLVADDIVELRCVNGNTVLGQGANKMISHHMEIRGLGIINVSQLYGVGAIREQKEVQLVVKLEEWDSNKIYDRLGTDEHTIELLGVKIPLIEIPVKPGRNLPIIIETAAMNERLKSMGYYSARDFNQNVLKWIETGTAQAAYYGSDDSY</sequence>
<keyword evidence="9 14" id="KW-0418">Kinase</keyword>
<dbReference type="GO" id="GO:0000155">
    <property type="term" value="F:phosphorelay sensor kinase activity"/>
    <property type="evidence" value="ECO:0007669"/>
    <property type="project" value="InterPro"/>
</dbReference>
<gene>
    <name evidence="14" type="primary">hprK</name>
    <name evidence="17" type="ordered locus">Trebr_2132</name>
</gene>
<evidence type="ECO:0000256" key="13">
    <source>
        <dbReference type="ARBA" id="ARBA00047657"/>
    </source>
</evidence>
<dbReference type="AlphaFoldDB" id="F4LKJ1"/>
<evidence type="ECO:0000256" key="8">
    <source>
        <dbReference type="ARBA" id="ARBA00022741"/>
    </source>
</evidence>
<evidence type="ECO:0000256" key="3">
    <source>
        <dbReference type="ARBA" id="ARBA00006883"/>
    </source>
</evidence>
<dbReference type="GO" id="GO:0004674">
    <property type="term" value="F:protein serine/threonine kinase activity"/>
    <property type="evidence" value="ECO:0007669"/>
    <property type="project" value="UniProtKB-KW"/>
</dbReference>
<dbReference type="InterPro" id="IPR028979">
    <property type="entry name" value="Ser_kin/Pase_Hpr-like_N_sf"/>
</dbReference>
<dbReference type="Gene3D" id="3.40.50.300">
    <property type="entry name" value="P-loop containing nucleotide triphosphate hydrolases"/>
    <property type="match status" value="1"/>
</dbReference>
<evidence type="ECO:0000256" key="10">
    <source>
        <dbReference type="ARBA" id="ARBA00022840"/>
    </source>
</evidence>
<keyword evidence="8 14" id="KW-0547">Nucleotide-binding</keyword>
<evidence type="ECO:0000256" key="9">
    <source>
        <dbReference type="ARBA" id="ARBA00022777"/>
    </source>
</evidence>
<keyword evidence="5 14" id="KW-0723">Serine/threonine-protein kinase</keyword>
<dbReference type="KEGG" id="tbe:Trebr_2132"/>
<dbReference type="SUPFAM" id="SSF53795">
    <property type="entry name" value="PEP carboxykinase-like"/>
    <property type="match status" value="1"/>
</dbReference>
<comment type="cofactor">
    <cofactor evidence="2 14">
        <name>Mg(2+)</name>
        <dbReference type="ChEBI" id="CHEBI:18420"/>
    </cofactor>
</comment>
<dbReference type="GO" id="GO:0000287">
    <property type="term" value="F:magnesium ion binding"/>
    <property type="evidence" value="ECO:0007669"/>
    <property type="project" value="UniProtKB-UniRule"/>
</dbReference>
<evidence type="ECO:0000256" key="4">
    <source>
        <dbReference type="ARBA" id="ARBA00011643"/>
    </source>
</evidence>
<keyword evidence="18" id="KW-1185">Reference proteome</keyword>
<feature type="domain" description="HPr(Ser) kinase/phosphorylase N-terminal" evidence="15">
    <location>
        <begin position="70"/>
        <end position="186"/>
    </location>
</feature>
<evidence type="ECO:0000256" key="11">
    <source>
        <dbReference type="ARBA" id="ARBA00022842"/>
    </source>
</evidence>
<evidence type="ECO:0000256" key="1">
    <source>
        <dbReference type="ARBA" id="ARBA00001120"/>
    </source>
</evidence>
<evidence type="ECO:0000256" key="12">
    <source>
        <dbReference type="ARBA" id="ARBA00023268"/>
    </source>
</evidence>
<comment type="catalytic activity">
    <reaction evidence="13 14">
        <text>[HPr protein]-O-phospho-L-serine + phosphate + H(+) = [HPr protein]-L-serine + diphosphate</text>
        <dbReference type="Rhea" id="RHEA:46604"/>
        <dbReference type="Rhea" id="RHEA-COMP:11602"/>
        <dbReference type="Rhea" id="RHEA-COMP:11603"/>
        <dbReference type="ChEBI" id="CHEBI:15378"/>
        <dbReference type="ChEBI" id="CHEBI:29999"/>
        <dbReference type="ChEBI" id="CHEBI:33019"/>
        <dbReference type="ChEBI" id="CHEBI:43474"/>
        <dbReference type="ChEBI" id="CHEBI:83421"/>
    </reaction>
</comment>
<comment type="miscellaneous">
    <text evidence="14">Both phosphorylation and phosphorolysis are carried out by the same active site and suggest a common mechanism for both reactions.</text>
</comment>
<dbReference type="InterPro" id="IPR011126">
    <property type="entry name" value="Hpr_kin/Pase_Hpr_N"/>
</dbReference>
<comment type="function">
    <text evidence="14">Catalyzes the ATP- as well as the pyrophosphate-dependent phosphorylation of a specific serine residue in HPr, a phosphocarrier protein of the phosphoenolpyruvate-dependent sugar phosphotransferase system (PTS). HprK/P also catalyzes the pyrophosphate-producing, inorganic phosphate-dependent dephosphorylation (phosphorolysis) of seryl-phosphorylated HPr (P-Ser-HPr).</text>
</comment>
<evidence type="ECO:0000256" key="5">
    <source>
        <dbReference type="ARBA" id="ARBA00022527"/>
    </source>
</evidence>
<feature type="region of interest" description="Important for the catalytic mechanism of dephosphorylation" evidence="14">
    <location>
        <begin position="326"/>
        <end position="331"/>
    </location>
</feature>
<evidence type="ECO:0000256" key="6">
    <source>
        <dbReference type="ARBA" id="ARBA00022679"/>
    </source>
</evidence>
<comment type="subunit">
    <text evidence="4 14">Homohexamer.</text>
</comment>
<dbReference type="HOGENOM" id="CLU_052030_0_1_12"/>
<feature type="active site" evidence="14">
    <location>
        <position position="220"/>
    </location>
</feature>
<dbReference type="FunFam" id="3.40.50.300:FF:000174">
    <property type="entry name" value="HPr kinase/phosphorylase"/>
    <property type="match status" value="1"/>
</dbReference>
<reference evidence="18" key="1">
    <citation type="submission" date="2011-04" db="EMBL/GenBank/DDBJ databases">
        <title>The complete genome of Treponema brennaborense DSM 12168.</title>
        <authorList>
            <person name="Lucas S."/>
            <person name="Han J."/>
            <person name="Lapidus A."/>
            <person name="Bruce D."/>
            <person name="Goodwin L."/>
            <person name="Pitluck S."/>
            <person name="Peters L."/>
            <person name="Kyrpides N."/>
            <person name="Mavromatis K."/>
            <person name="Ivanova N."/>
            <person name="Mikhailova N."/>
            <person name="Pagani I."/>
            <person name="Teshima H."/>
            <person name="Detter J.C."/>
            <person name="Tapia R."/>
            <person name="Han C."/>
            <person name="Land M."/>
            <person name="Hauser L."/>
            <person name="Markowitz V."/>
            <person name="Cheng J.-F."/>
            <person name="Hugenholtz P."/>
            <person name="Woyke T."/>
            <person name="Wu D."/>
            <person name="Gronow S."/>
            <person name="Wellnitz S."/>
            <person name="Brambilla E."/>
            <person name="Klenk H.-P."/>
            <person name="Eisen J.A."/>
        </authorList>
    </citation>
    <scope>NUCLEOTIDE SEQUENCE [LARGE SCALE GENOMIC DNA]</scope>
    <source>
        <strain evidence="18">DSM 12168 / CIP 105900 / DD5/3</strain>
    </source>
</reference>
<dbReference type="PANTHER" id="PTHR30305">
    <property type="entry name" value="PROTEIN YJDM-RELATED"/>
    <property type="match status" value="1"/>
</dbReference>
<keyword evidence="6 14" id="KW-0808">Transferase</keyword>
<dbReference type="InterPro" id="IPR011104">
    <property type="entry name" value="Hpr_kin/Pase_C"/>
</dbReference>
<keyword evidence="12 14" id="KW-0511">Multifunctional enzyme</keyword>
<protein>
    <recommendedName>
        <fullName evidence="14">HPr kinase/phosphorylase</fullName>
        <shortName evidence="14">HPrK/P</shortName>
        <ecNumber evidence="14">2.7.11.-</ecNumber>
        <ecNumber evidence="14">2.7.4.-</ecNumber>
    </recommendedName>
    <alternativeName>
        <fullName evidence="14">HPr(Ser) kinase/phosphorylase</fullName>
    </alternativeName>
</protein>
<dbReference type="GO" id="GO:0006109">
    <property type="term" value="P:regulation of carbohydrate metabolic process"/>
    <property type="evidence" value="ECO:0007669"/>
    <property type="project" value="UniProtKB-UniRule"/>
</dbReference>
<dbReference type="EC" id="2.7.4.-" evidence="14"/>
<feature type="active site" evidence="14">
    <location>
        <position position="305"/>
    </location>
</feature>
<keyword evidence="7 14" id="KW-0479">Metal-binding</keyword>
<feature type="binding site" evidence="14">
    <location>
        <begin position="214"/>
        <end position="221"/>
    </location>
    <ligand>
        <name>ATP</name>
        <dbReference type="ChEBI" id="CHEBI:30616"/>
    </ligand>
</feature>
<proteinExistence type="inferred from homology"/>
<evidence type="ECO:0000256" key="7">
    <source>
        <dbReference type="ARBA" id="ARBA00022723"/>
    </source>
</evidence>
<evidence type="ECO:0000313" key="17">
    <source>
        <dbReference type="EMBL" id="AEE17547.1"/>
    </source>
</evidence>
<dbReference type="InterPro" id="IPR003755">
    <property type="entry name" value="HPr(Ser)_kin/Pase"/>
</dbReference>
<dbReference type="Pfam" id="PF07475">
    <property type="entry name" value="Hpr_kinase_C"/>
    <property type="match status" value="1"/>
</dbReference>
<evidence type="ECO:0000256" key="14">
    <source>
        <dbReference type="HAMAP-Rule" id="MF_01249"/>
    </source>
</evidence>
<comment type="catalytic activity">
    <reaction evidence="1 14">
        <text>[HPr protein]-L-serine + ATP = [HPr protein]-O-phospho-L-serine + ADP + H(+)</text>
        <dbReference type="Rhea" id="RHEA:46600"/>
        <dbReference type="Rhea" id="RHEA-COMP:11602"/>
        <dbReference type="Rhea" id="RHEA-COMP:11603"/>
        <dbReference type="ChEBI" id="CHEBI:15378"/>
        <dbReference type="ChEBI" id="CHEBI:29999"/>
        <dbReference type="ChEBI" id="CHEBI:30616"/>
        <dbReference type="ChEBI" id="CHEBI:83421"/>
        <dbReference type="ChEBI" id="CHEBI:456216"/>
    </reaction>
</comment>
<dbReference type="NCBIfam" id="TIGR00679">
    <property type="entry name" value="hpr-ser"/>
    <property type="match status" value="1"/>
</dbReference>
<dbReference type="EMBL" id="CP002696">
    <property type="protein sequence ID" value="AEE17547.1"/>
    <property type="molecule type" value="Genomic_DNA"/>
</dbReference>
<dbReference type="STRING" id="906968.Trebr_2132"/>
<dbReference type="GO" id="GO:0005524">
    <property type="term" value="F:ATP binding"/>
    <property type="evidence" value="ECO:0007669"/>
    <property type="project" value="UniProtKB-UniRule"/>
</dbReference>
<evidence type="ECO:0000256" key="2">
    <source>
        <dbReference type="ARBA" id="ARBA00001946"/>
    </source>
</evidence>
<feature type="region of interest" description="Important for the catalytic mechanism of both phosphorylation and dephosphorylation" evidence="14">
    <location>
        <begin position="263"/>
        <end position="272"/>
    </location>
</feature>
<feature type="active site" evidence="14">
    <location>
        <position position="199"/>
    </location>
</feature>
<dbReference type="HAMAP" id="MF_01249">
    <property type="entry name" value="HPr_kinase"/>
    <property type="match status" value="1"/>
</dbReference>